<proteinExistence type="predicted"/>
<dbReference type="AlphaFoldDB" id="A0AA38MKW1"/>
<sequence length="106" mass="11823">MKRGTTRIPGKMYQENLSFETPDQIVNGLAHVFSDIYLPSSSYNSKDDSHSNIPSLTLARVSEDDIIKIKASFPIKHTAGDDQIPSFMIHEARYALAQLLSVISNK</sequence>
<dbReference type="Proteomes" id="UP001168821">
    <property type="component" value="Unassembled WGS sequence"/>
</dbReference>
<evidence type="ECO:0000313" key="2">
    <source>
        <dbReference type="Proteomes" id="UP001168821"/>
    </source>
</evidence>
<reference evidence="1" key="1">
    <citation type="journal article" date="2023" name="G3 (Bethesda)">
        <title>Whole genome assemblies of Zophobas morio and Tenebrio molitor.</title>
        <authorList>
            <person name="Kaur S."/>
            <person name="Stinson S.A."/>
            <person name="diCenzo G.C."/>
        </authorList>
    </citation>
    <scope>NUCLEOTIDE SEQUENCE</scope>
    <source>
        <strain evidence="1">QUZm001</strain>
    </source>
</reference>
<name>A0AA38MKW1_9CUCU</name>
<organism evidence="1 2">
    <name type="scientific">Zophobas morio</name>
    <dbReference type="NCBI Taxonomy" id="2755281"/>
    <lineage>
        <taxon>Eukaryota</taxon>
        <taxon>Metazoa</taxon>
        <taxon>Ecdysozoa</taxon>
        <taxon>Arthropoda</taxon>
        <taxon>Hexapoda</taxon>
        <taxon>Insecta</taxon>
        <taxon>Pterygota</taxon>
        <taxon>Neoptera</taxon>
        <taxon>Endopterygota</taxon>
        <taxon>Coleoptera</taxon>
        <taxon>Polyphaga</taxon>
        <taxon>Cucujiformia</taxon>
        <taxon>Tenebrionidae</taxon>
        <taxon>Zophobas</taxon>
    </lineage>
</organism>
<accession>A0AA38MKW1</accession>
<evidence type="ECO:0000313" key="1">
    <source>
        <dbReference type="EMBL" id="KAJ3659844.1"/>
    </source>
</evidence>
<protein>
    <submittedName>
        <fullName evidence="1">Uncharacterized protein</fullName>
    </submittedName>
</protein>
<gene>
    <name evidence="1" type="ORF">Zmor_011509</name>
</gene>
<comment type="caution">
    <text evidence="1">The sequence shown here is derived from an EMBL/GenBank/DDBJ whole genome shotgun (WGS) entry which is preliminary data.</text>
</comment>
<keyword evidence="2" id="KW-1185">Reference proteome</keyword>
<dbReference type="EMBL" id="JALNTZ010000003">
    <property type="protein sequence ID" value="KAJ3659844.1"/>
    <property type="molecule type" value="Genomic_DNA"/>
</dbReference>